<accession>A0ABZ1DN01</accession>
<protein>
    <submittedName>
        <fullName evidence="3">N-6 DNA methylase</fullName>
    </submittedName>
</protein>
<organism evidence="3 4">
    <name type="scientific">Rhizobium indigoferae</name>
    <dbReference type="NCBI Taxonomy" id="158891"/>
    <lineage>
        <taxon>Bacteria</taxon>
        <taxon>Pseudomonadati</taxon>
        <taxon>Pseudomonadota</taxon>
        <taxon>Alphaproteobacteria</taxon>
        <taxon>Hyphomicrobiales</taxon>
        <taxon>Rhizobiaceae</taxon>
        <taxon>Rhizobium/Agrobacterium group</taxon>
        <taxon>Rhizobium</taxon>
    </lineage>
</organism>
<dbReference type="GO" id="GO:0032259">
    <property type="term" value="P:methylation"/>
    <property type="evidence" value="ECO:0007669"/>
    <property type="project" value="UniProtKB-KW"/>
</dbReference>
<dbReference type="Proteomes" id="UP001322785">
    <property type="component" value="Plasmid pRinCIP108029a"/>
</dbReference>
<gene>
    <name evidence="3" type="ORF">U5G49_007193</name>
</gene>
<reference evidence="3 4" key="1">
    <citation type="submission" date="2023-12" db="EMBL/GenBank/DDBJ databases">
        <authorList>
            <person name="Menendez E."/>
            <person name="Kaur S."/>
            <person name="Flores-Felix J.D."/>
            <person name="diCenzo G.C."/>
            <person name="Peix A."/>
            <person name="Velazquez E."/>
        </authorList>
    </citation>
    <scope>NUCLEOTIDE SEQUENCE [LARGE SCALE GENOMIC DNA]</scope>
    <source>
        <strain evidence="3 4">CIP 108029</strain>
        <plasmid evidence="3 4">pRinCIP108029a</plasmid>
    </source>
</reference>
<name>A0ABZ1DN01_9HYPH</name>
<dbReference type="RefSeq" id="WP_193446705.1">
    <property type="nucleotide sequence ID" value="NZ_BSOQ01000052.1"/>
</dbReference>
<sequence>MPRVRDPGRRRLCAPGFATFHALELHNKAQGQFFTPYPIYQMIARMAAGRAEDIQKVIAERGLMIAQEPAVGSGAMIIAVTEAILEAGLKDQQFLHVTAVDIDSRAVHMAHIQFSLLHIPATLIVGDSLAWGSGRSEAKHPARGLWLLPAMPRTAAIFAANSSAPEREPSATAVERNGQLRLF</sequence>
<keyword evidence="3" id="KW-0808">Transferase</keyword>
<geneLocation type="plasmid" evidence="3 4">
    <name>pRinCIP108029a</name>
</geneLocation>
<dbReference type="InterPro" id="IPR029063">
    <property type="entry name" value="SAM-dependent_MTases_sf"/>
</dbReference>
<keyword evidence="4" id="KW-1185">Reference proteome</keyword>
<dbReference type="PRINTS" id="PR00507">
    <property type="entry name" value="N12N6MTFRASE"/>
</dbReference>
<dbReference type="GO" id="GO:0008168">
    <property type="term" value="F:methyltransferase activity"/>
    <property type="evidence" value="ECO:0007669"/>
    <property type="project" value="UniProtKB-KW"/>
</dbReference>
<dbReference type="Gene3D" id="3.40.50.150">
    <property type="entry name" value="Vaccinia Virus protein VP39"/>
    <property type="match status" value="1"/>
</dbReference>
<comment type="similarity">
    <text evidence="1">Belongs to the N(4)/N(6)-methyltransferase family.</text>
</comment>
<keyword evidence="3" id="KW-0489">Methyltransferase</keyword>
<dbReference type="EMBL" id="CP140639">
    <property type="protein sequence ID" value="WRW37604.1"/>
    <property type="molecule type" value="Genomic_DNA"/>
</dbReference>
<dbReference type="SUPFAM" id="SSF53335">
    <property type="entry name" value="S-adenosyl-L-methionine-dependent methyltransferases"/>
    <property type="match status" value="1"/>
</dbReference>
<evidence type="ECO:0000259" key="2">
    <source>
        <dbReference type="Pfam" id="PF02384"/>
    </source>
</evidence>
<dbReference type="Pfam" id="PF02384">
    <property type="entry name" value="N6_Mtase"/>
    <property type="match status" value="1"/>
</dbReference>
<dbReference type="InterPro" id="IPR003356">
    <property type="entry name" value="DNA_methylase_A-5"/>
</dbReference>
<feature type="domain" description="DNA methylase adenine-specific" evidence="2">
    <location>
        <begin position="27"/>
        <end position="122"/>
    </location>
</feature>
<proteinExistence type="inferred from homology"/>
<evidence type="ECO:0000313" key="3">
    <source>
        <dbReference type="EMBL" id="WRW37604.1"/>
    </source>
</evidence>
<evidence type="ECO:0000256" key="1">
    <source>
        <dbReference type="ARBA" id="ARBA00006594"/>
    </source>
</evidence>
<keyword evidence="3" id="KW-0614">Plasmid</keyword>
<evidence type="ECO:0000313" key="4">
    <source>
        <dbReference type="Proteomes" id="UP001322785"/>
    </source>
</evidence>